<evidence type="ECO:0000313" key="3">
    <source>
        <dbReference type="EMBL" id="KAK9268685.1"/>
    </source>
</evidence>
<evidence type="ECO:0000313" key="4">
    <source>
        <dbReference type="Proteomes" id="UP001415857"/>
    </source>
</evidence>
<sequence>MGQVFSSFIRCVCGESEEEERPIEQNLLISPPISDSCSSTIQVVKNKQVSPPFPDLNAREPRVEDQENGEEKLITSEEVGMKERWRQHCSSSHSIQLVEDNWQVSPPFPVLNTKEPREEDQAKEEDNEEEKLIISEEVARKETRIQHYISFHSIQLVEDNMQVSSRFPEKLEDNNEEVKLIISKEVVIEGRWIQHYCSSHKMLLVGEGDFSFSASLAVAFGSATNMVATSLDSTVGSKRWFVYFYIMLRR</sequence>
<name>A0AAP0NBG3_LIQFO</name>
<feature type="region of interest" description="Disordered" evidence="1">
    <location>
        <begin position="108"/>
        <end position="128"/>
    </location>
</feature>
<dbReference type="Proteomes" id="UP001415857">
    <property type="component" value="Unassembled WGS sequence"/>
</dbReference>
<keyword evidence="4" id="KW-1185">Reference proteome</keyword>
<dbReference type="InterPro" id="IPR019446">
    <property type="entry name" value="BMT5-like"/>
</dbReference>
<accession>A0AAP0NBG3</accession>
<comment type="caution">
    <text evidence="3">The sequence shown here is derived from an EMBL/GenBank/DDBJ whole genome shotgun (WGS) entry which is preliminary data.</text>
</comment>
<reference evidence="3 4" key="1">
    <citation type="journal article" date="2024" name="Plant J.">
        <title>Genome sequences and population genomics reveal climatic adaptation and genomic divergence between two closely related sweetgum species.</title>
        <authorList>
            <person name="Xu W.Q."/>
            <person name="Ren C.Q."/>
            <person name="Zhang X.Y."/>
            <person name="Comes H.P."/>
            <person name="Liu X.H."/>
            <person name="Li Y.G."/>
            <person name="Kettle C.J."/>
            <person name="Jalonen R."/>
            <person name="Gaisberger H."/>
            <person name="Ma Y.Z."/>
            <person name="Qiu Y.X."/>
        </authorList>
    </citation>
    <scope>NUCLEOTIDE SEQUENCE [LARGE SCALE GENOMIC DNA]</scope>
    <source>
        <strain evidence="3">Hangzhou</strain>
    </source>
</reference>
<dbReference type="GO" id="GO:0070475">
    <property type="term" value="P:rRNA base methylation"/>
    <property type="evidence" value="ECO:0007669"/>
    <property type="project" value="InterPro"/>
</dbReference>
<dbReference type="EMBL" id="JBBPBK010000015">
    <property type="protein sequence ID" value="KAK9268685.1"/>
    <property type="molecule type" value="Genomic_DNA"/>
</dbReference>
<dbReference type="GO" id="GO:0070042">
    <property type="term" value="F:rRNA (uridine-N3-)-methyltransferase activity"/>
    <property type="evidence" value="ECO:0007669"/>
    <property type="project" value="InterPro"/>
</dbReference>
<feature type="domain" description="25S rRNA (uridine-N(3))-methyltransferase BMT5-like" evidence="2">
    <location>
        <begin position="203"/>
        <end position="234"/>
    </location>
</feature>
<gene>
    <name evidence="3" type="ORF">L1049_000445</name>
</gene>
<feature type="region of interest" description="Disordered" evidence="1">
    <location>
        <begin position="49"/>
        <end position="70"/>
    </location>
</feature>
<evidence type="ECO:0000256" key="1">
    <source>
        <dbReference type="SAM" id="MobiDB-lite"/>
    </source>
</evidence>
<proteinExistence type="predicted"/>
<dbReference type="Pfam" id="PF10354">
    <property type="entry name" value="BMT5-like"/>
    <property type="match status" value="1"/>
</dbReference>
<dbReference type="AlphaFoldDB" id="A0AAP0NBG3"/>
<organism evidence="3 4">
    <name type="scientific">Liquidambar formosana</name>
    <name type="common">Formosan gum</name>
    <dbReference type="NCBI Taxonomy" id="63359"/>
    <lineage>
        <taxon>Eukaryota</taxon>
        <taxon>Viridiplantae</taxon>
        <taxon>Streptophyta</taxon>
        <taxon>Embryophyta</taxon>
        <taxon>Tracheophyta</taxon>
        <taxon>Spermatophyta</taxon>
        <taxon>Magnoliopsida</taxon>
        <taxon>eudicotyledons</taxon>
        <taxon>Gunneridae</taxon>
        <taxon>Pentapetalae</taxon>
        <taxon>Saxifragales</taxon>
        <taxon>Altingiaceae</taxon>
        <taxon>Liquidambar</taxon>
    </lineage>
</organism>
<evidence type="ECO:0000259" key="2">
    <source>
        <dbReference type="Pfam" id="PF10354"/>
    </source>
</evidence>
<feature type="compositionally biased region" description="Basic and acidic residues" evidence="1">
    <location>
        <begin position="57"/>
        <end position="70"/>
    </location>
</feature>
<protein>
    <recommendedName>
        <fullName evidence="2">25S rRNA (uridine-N(3))-methyltransferase BMT5-like domain-containing protein</fullName>
    </recommendedName>
</protein>